<protein>
    <submittedName>
        <fullName evidence="6">DUF362 domain-containing protein</fullName>
    </submittedName>
</protein>
<evidence type="ECO:0000313" key="5">
    <source>
        <dbReference type="Proteomes" id="UP000271087"/>
    </source>
</evidence>
<dbReference type="AlphaFoldDB" id="A0A182EEY6"/>
<dbReference type="STRING" id="42157.A0A182EEY6"/>
<feature type="domain" description="Menorin-like" evidence="2">
    <location>
        <begin position="53"/>
        <end position="292"/>
    </location>
</feature>
<comment type="similarity">
    <text evidence="1">Belongs to the menorin family.</text>
</comment>
<dbReference type="Proteomes" id="UP000271087">
    <property type="component" value="Unassembled WGS sequence"/>
</dbReference>
<dbReference type="WBParaSite" id="nOo.2.0.1.t06647-RA">
    <property type="protein sequence ID" value="nOo.2.0.1.t06647-RA"/>
    <property type="gene ID" value="nOo.2.0.1.g06647"/>
</dbReference>
<reference evidence="6" key="1">
    <citation type="submission" date="2016-06" db="UniProtKB">
        <authorList>
            <consortium name="WormBaseParasite"/>
        </authorList>
    </citation>
    <scope>IDENTIFICATION</scope>
</reference>
<dbReference type="OrthoDB" id="413402at2759"/>
<dbReference type="Pfam" id="PF25161">
    <property type="entry name" value="Menorin_C"/>
    <property type="match status" value="1"/>
</dbReference>
<name>A0A182EEY6_ONCOC</name>
<evidence type="ECO:0000259" key="3">
    <source>
        <dbReference type="Pfam" id="PF25161"/>
    </source>
</evidence>
<sequence length="532" mass="60829">MKVVILAVPSGKPKDMWGKDDRRQEKINYYRCYISRTRVSAVEIWRNDSSDGEVQIVHGVNSWPALLEQLKGPILERSTMIEGDVYLNHQRKHHNRAIPLMSSPLKIADRITFKDWLREVAKLRKVIKINVRSTAAIRPVLQYLYAANEEISSPVVLHANVFRSPRSKEVPVDAVQFIDGAKEYFPDATLSIGWTKSNLSELTIPQINIGWHELFDVLALIKEIDQPLMLAVRLSTAAFSSKQIAFILGIRSTISALIWSDEMDLINNDWFEIINLRSGPYSKRLVFDLHAKHRSILKKLPYSIVMRESEFNRNHWNLIEFPSVFIQSSGAIISDEGVAFLGWPSAFLISLLQPPRFPDIQRITAKLIFVKKKRNIDDDWLKHSGFVIYLLEKVLDLQSPEITTGIRIFIGHNGHLLIENRGKRYSYYNMKAVGQIRHDKSCYAIELVDKGWQVELSVGGNDCQDGKLTNPTKIALETSLTKTRQLRNVIVAKTGDGNLDLIVRDLKHSSSTRPQLYLFSLIAMFSIARIFK</sequence>
<dbReference type="Pfam" id="PF10223">
    <property type="entry name" value="Menorin_N"/>
    <property type="match status" value="1"/>
</dbReference>
<dbReference type="GO" id="GO:0005615">
    <property type="term" value="C:extracellular space"/>
    <property type="evidence" value="ECO:0007669"/>
    <property type="project" value="TreeGrafter"/>
</dbReference>
<dbReference type="EMBL" id="UYRW01002122">
    <property type="protein sequence ID" value="VDK83181.1"/>
    <property type="molecule type" value="Genomic_DNA"/>
</dbReference>
<dbReference type="InterPro" id="IPR019356">
    <property type="entry name" value="Menorin_dom"/>
</dbReference>
<dbReference type="PANTHER" id="PTHR21184:SF6">
    <property type="entry name" value="CONSERVED PLASMA MEMBRANE PROTEIN"/>
    <property type="match status" value="1"/>
</dbReference>
<gene>
    <name evidence="4" type="ORF">NOO_LOCUS6647</name>
</gene>
<proteinExistence type="inferred from homology"/>
<feature type="domain" description="Menorin C-terminal" evidence="3">
    <location>
        <begin position="316"/>
        <end position="508"/>
    </location>
</feature>
<organism evidence="6">
    <name type="scientific">Onchocerca ochengi</name>
    <name type="common">Filarial nematode worm</name>
    <dbReference type="NCBI Taxonomy" id="42157"/>
    <lineage>
        <taxon>Eukaryota</taxon>
        <taxon>Metazoa</taxon>
        <taxon>Ecdysozoa</taxon>
        <taxon>Nematoda</taxon>
        <taxon>Chromadorea</taxon>
        <taxon>Rhabditida</taxon>
        <taxon>Spirurina</taxon>
        <taxon>Spiruromorpha</taxon>
        <taxon>Filarioidea</taxon>
        <taxon>Onchocercidae</taxon>
        <taxon>Onchocerca</taxon>
    </lineage>
</organism>
<reference evidence="4 5" key="2">
    <citation type="submission" date="2018-08" db="EMBL/GenBank/DDBJ databases">
        <authorList>
            <person name="Laetsch R D."/>
            <person name="Stevens L."/>
            <person name="Kumar S."/>
            <person name="Blaxter L. M."/>
        </authorList>
    </citation>
    <scope>NUCLEOTIDE SEQUENCE [LARGE SCALE GENOMIC DNA]</scope>
</reference>
<keyword evidence="5" id="KW-1185">Reference proteome</keyword>
<accession>A0A182EEY6</accession>
<evidence type="ECO:0000259" key="2">
    <source>
        <dbReference type="Pfam" id="PF10223"/>
    </source>
</evidence>
<evidence type="ECO:0000313" key="4">
    <source>
        <dbReference type="EMBL" id="VDK83181.1"/>
    </source>
</evidence>
<evidence type="ECO:0000256" key="1">
    <source>
        <dbReference type="ARBA" id="ARBA00044953"/>
    </source>
</evidence>
<evidence type="ECO:0000313" key="6">
    <source>
        <dbReference type="WBParaSite" id="nOo.2.0.1.t06647-RA"/>
    </source>
</evidence>
<dbReference type="PANTHER" id="PTHR21184">
    <property type="entry name" value="MENORIN (DENDRITIC BRANCHING PROTEIN)"/>
    <property type="match status" value="1"/>
</dbReference>
<dbReference type="InterPro" id="IPR057489">
    <property type="entry name" value="Menorin_C"/>
</dbReference>